<dbReference type="EMBL" id="JAUUTY010000007">
    <property type="protein sequence ID" value="KAK1608161.1"/>
    <property type="molecule type" value="Genomic_DNA"/>
</dbReference>
<name>A0AAD8QSJ3_LOLMU</name>
<feature type="region of interest" description="Disordered" evidence="1">
    <location>
        <begin position="152"/>
        <end position="176"/>
    </location>
</feature>
<dbReference type="AlphaFoldDB" id="A0AAD8QSJ3"/>
<dbReference type="Pfam" id="PF03732">
    <property type="entry name" value="Retrotrans_gag"/>
    <property type="match status" value="1"/>
</dbReference>
<feature type="compositionally biased region" description="Low complexity" evidence="1">
    <location>
        <begin position="393"/>
        <end position="416"/>
    </location>
</feature>
<protein>
    <recommendedName>
        <fullName evidence="2">Retrotransposon gag domain-containing protein</fullName>
    </recommendedName>
</protein>
<proteinExistence type="predicted"/>
<reference evidence="3" key="1">
    <citation type="submission" date="2023-07" db="EMBL/GenBank/DDBJ databases">
        <title>A chromosome-level genome assembly of Lolium multiflorum.</title>
        <authorList>
            <person name="Chen Y."/>
            <person name="Copetti D."/>
            <person name="Kolliker R."/>
            <person name="Studer B."/>
        </authorList>
    </citation>
    <scope>NUCLEOTIDE SEQUENCE</scope>
    <source>
        <strain evidence="3">02402/16</strain>
        <tissue evidence="3">Leaf</tissue>
    </source>
</reference>
<dbReference type="PANTHER" id="PTHR35046:SF9">
    <property type="entry name" value="RNA-DIRECTED DNA POLYMERASE"/>
    <property type="match status" value="1"/>
</dbReference>
<sequence>MAVKMAVETAVETARGNSPSAGAEQRYEEGASIARGEEAARREAGHGAGHENIPWTREEEREACARRKKKLSRPVPGPKNKDAADVMTWREYEALRNEFRTQDDELRGTVQEISQKLDTTNETVTKMQDQMTDIQRSLQVLTIVVDNLTQQKQQEDEDPELQDEAHGVGRGVGRGNRGRGFVELGARRVLPQQQDDGLGKPKFSIPKFEGGADVEEYLTWELKIEKLWRLHDYTEDRKVKLASSEFDGYALRWWDGVTRARQEDNELPVLTWREMKAIMQARFVPTNYLRTIYDKLTLLRQGVKTVDTYFMEMEMLMQRGRVRESLEMTMQRFLHGLKYDIKGIVRHHSYTTMNELLHHAREAESQLAEEAQIKGRATGAGRYAPRVPPSTAPAPSSRSAPYSTQSSKKVSNVSNTKKPESAANCPNRKVMIINEDNEYETGDDVDPYAPEDDDYDSDGVDAYPYEARTIVVSQRALNVLPNASTQRCNLFQTKL</sequence>
<evidence type="ECO:0000313" key="4">
    <source>
        <dbReference type="Proteomes" id="UP001231189"/>
    </source>
</evidence>
<evidence type="ECO:0000256" key="1">
    <source>
        <dbReference type="SAM" id="MobiDB-lite"/>
    </source>
</evidence>
<evidence type="ECO:0000313" key="3">
    <source>
        <dbReference type="EMBL" id="KAK1608161.1"/>
    </source>
</evidence>
<dbReference type="PANTHER" id="PTHR35046">
    <property type="entry name" value="ZINC KNUCKLE (CCHC-TYPE) FAMILY PROTEIN"/>
    <property type="match status" value="1"/>
</dbReference>
<dbReference type="Proteomes" id="UP001231189">
    <property type="component" value="Unassembled WGS sequence"/>
</dbReference>
<feature type="domain" description="Retrotransposon gag" evidence="2">
    <location>
        <begin position="240"/>
        <end position="338"/>
    </location>
</feature>
<comment type="caution">
    <text evidence="3">The sequence shown here is derived from an EMBL/GenBank/DDBJ whole genome shotgun (WGS) entry which is preliminary data.</text>
</comment>
<dbReference type="InterPro" id="IPR005162">
    <property type="entry name" value="Retrotrans_gag_dom"/>
</dbReference>
<evidence type="ECO:0000259" key="2">
    <source>
        <dbReference type="Pfam" id="PF03732"/>
    </source>
</evidence>
<feature type="region of interest" description="Disordered" evidence="1">
    <location>
        <begin position="1"/>
        <end position="59"/>
    </location>
</feature>
<feature type="region of interest" description="Disordered" evidence="1">
    <location>
        <begin position="377"/>
        <end position="427"/>
    </location>
</feature>
<feature type="compositionally biased region" description="Basic and acidic residues" evidence="1">
    <location>
        <begin position="25"/>
        <end position="49"/>
    </location>
</feature>
<gene>
    <name evidence="3" type="ORF">QYE76_031834</name>
</gene>
<keyword evidence="4" id="KW-1185">Reference proteome</keyword>
<organism evidence="3 4">
    <name type="scientific">Lolium multiflorum</name>
    <name type="common">Italian ryegrass</name>
    <name type="synonym">Lolium perenne subsp. multiflorum</name>
    <dbReference type="NCBI Taxonomy" id="4521"/>
    <lineage>
        <taxon>Eukaryota</taxon>
        <taxon>Viridiplantae</taxon>
        <taxon>Streptophyta</taxon>
        <taxon>Embryophyta</taxon>
        <taxon>Tracheophyta</taxon>
        <taxon>Spermatophyta</taxon>
        <taxon>Magnoliopsida</taxon>
        <taxon>Liliopsida</taxon>
        <taxon>Poales</taxon>
        <taxon>Poaceae</taxon>
        <taxon>BOP clade</taxon>
        <taxon>Pooideae</taxon>
        <taxon>Poodae</taxon>
        <taxon>Poeae</taxon>
        <taxon>Poeae Chloroplast Group 2 (Poeae type)</taxon>
        <taxon>Loliodinae</taxon>
        <taxon>Loliinae</taxon>
        <taxon>Lolium</taxon>
    </lineage>
</organism>
<accession>A0AAD8QSJ3</accession>